<evidence type="ECO:0000313" key="2">
    <source>
        <dbReference type="EMBL" id="KAJ7082436.1"/>
    </source>
</evidence>
<comment type="caution">
    <text evidence="2">The sequence shown here is derived from an EMBL/GenBank/DDBJ whole genome shotgun (WGS) entry which is preliminary data.</text>
</comment>
<reference evidence="2" key="1">
    <citation type="submission" date="2023-03" db="EMBL/GenBank/DDBJ databases">
        <title>Massive genome expansion in bonnet fungi (Mycena s.s.) driven by repeated elements and novel gene families across ecological guilds.</title>
        <authorList>
            <consortium name="Lawrence Berkeley National Laboratory"/>
            <person name="Harder C.B."/>
            <person name="Miyauchi S."/>
            <person name="Viragh M."/>
            <person name="Kuo A."/>
            <person name="Thoen E."/>
            <person name="Andreopoulos B."/>
            <person name="Lu D."/>
            <person name="Skrede I."/>
            <person name="Drula E."/>
            <person name="Henrissat B."/>
            <person name="Morin E."/>
            <person name="Kohler A."/>
            <person name="Barry K."/>
            <person name="LaButti K."/>
            <person name="Morin E."/>
            <person name="Salamov A."/>
            <person name="Lipzen A."/>
            <person name="Mereny Z."/>
            <person name="Hegedus B."/>
            <person name="Baldrian P."/>
            <person name="Stursova M."/>
            <person name="Weitz H."/>
            <person name="Taylor A."/>
            <person name="Grigoriev I.V."/>
            <person name="Nagy L.G."/>
            <person name="Martin F."/>
            <person name="Kauserud H."/>
        </authorList>
    </citation>
    <scope>NUCLEOTIDE SEQUENCE</scope>
    <source>
        <strain evidence="2">CBHHK173m</strain>
    </source>
</reference>
<name>A0AAD6TWX4_9AGAR</name>
<gene>
    <name evidence="2" type="ORF">B0H15DRAFT_441651</name>
</gene>
<protein>
    <submittedName>
        <fullName evidence="2">Uncharacterized protein</fullName>
    </submittedName>
</protein>
<keyword evidence="3" id="KW-1185">Reference proteome</keyword>
<feature type="compositionally biased region" description="Polar residues" evidence="1">
    <location>
        <begin position="22"/>
        <end position="32"/>
    </location>
</feature>
<feature type="compositionally biased region" description="Basic residues" evidence="1">
    <location>
        <begin position="39"/>
        <end position="50"/>
    </location>
</feature>
<feature type="compositionally biased region" description="Basic residues" evidence="1">
    <location>
        <begin position="59"/>
        <end position="70"/>
    </location>
</feature>
<proteinExistence type="predicted"/>
<dbReference type="Proteomes" id="UP001222325">
    <property type="component" value="Unassembled WGS sequence"/>
</dbReference>
<sequence length="195" mass="21461">MKMNPKGQCYCQARAHPLSRTRLPSRSPQNTAPRPPRCPNHRAARARGRRAPPEGGRPPPRRRRISHPRRWTTKRMTVSHEGLLVHTCAGVARRPTAPEEQCAGRSPATVLLAPAALLDTQRPWRDLGCGGVMYVPAPALDGEGEAKRQDRSRKTKEKAKGNGAAVAKASVPTILDHPRCSTSSIERYLLILPQT</sequence>
<feature type="region of interest" description="Disordered" evidence="1">
    <location>
        <begin position="1"/>
        <end position="70"/>
    </location>
</feature>
<feature type="region of interest" description="Disordered" evidence="1">
    <location>
        <begin position="143"/>
        <end position="166"/>
    </location>
</feature>
<evidence type="ECO:0000256" key="1">
    <source>
        <dbReference type="SAM" id="MobiDB-lite"/>
    </source>
</evidence>
<accession>A0AAD6TWX4</accession>
<organism evidence="2 3">
    <name type="scientific">Mycena belliarum</name>
    <dbReference type="NCBI Taxonomy" id="1033014"/>
    <lineage>
        <taxon>Eukaryota</taxon>
        <taxon>Fungi</taxon>
        <taxon>Dikarya</taxon>
        <taxon>Basidiomycota</taxon>
        <taxon>Agaricomycotina</taxon>
        <taxon>Agaricomycetes</taxon>
        <taxon>Agaricomycetidae</taxon>
        <taxon>Agaricales</taxon>
        <taxon>Marasmiineae</taxon>
        <taxon>Mycenaceae</taxon>
        <taxon>Mycena</taxon>
    </lineage>
</organism>
<dbReference type="AlphaFoldDB" id="A0AAD6TWX4"/>
<evidence type="ECO:0000313" key="3">
    <source>
        <dbReference type="Proteomes" id="UP001222325"/>
    </source>
</evidence>
<dbReference type="EMBL" id="JARJCN010000045">
    <property type="protein sequence ID" value="KAJ7082436.1"/>
    <property type="molecule type" value="Genomic_DNA"/>
</dbReference>